<reference evidence="4" key="1">
    <citation type="journal article" date="2023" name="PhytoFront">
        <title>Draft Genome Resources of Seven Strains of Tilletia horrida, Causal Agent of Kernel Smut of Rice.</title>
        <authorList>
            <person name="Khanal S."/>
            <person name="Antony Babu S."/>
            <person name="Zhou X.G."/>
        </authorList>
    </citation>
    <scope>NUCLEOTIDE SEQUENCE</scope>
    <source>
        <strain evidence="4">TX3</strain>
    </source>
</reference>
<dbReference type="SMART" id="SM00526">
    <property type="entry name" value="H15"/>
    <property type="match status" value="1"/>
</dbReference>
<gene>
    <name evidence="4" type="ORF">OC842_002797</name>
</gene>
<feature type="domain" description="H15" evidence="3">
    <location>
        <begin position="40"/>
        <end position="122"/>
    </location>
</feature>
<sequence length="164" mass="17589">MPSPKNTKKASTASSTATTKKKKAQPPSSSRAAAASTSSSKPTYMDMVRSDAIREAIIHAFDNGEKKGVSRQALKSFLQEKYDVDMESNVCKAALKKALDKGMDTGEFVQPNGPSGKIKMAAKTVKQLKQAEHEESAEESEQENHKPVSTACFAATSVLQAGHE</sequence>
<keyword evidence="5" id="KW-1185">Reference proteome</keyword>
<evidence type="ECO:0000256" key="1">
    <source>
        <dbReference type="ARBA" id="ARBA00020833"/>
    </source>
</evidence>
<dbReference type="GO" id="GO:0006334">
    <property type="term" value="P:nucleosome assembly"/>
    <property type="evidence" value="ECO:0007669"/>
    <property type="project" value="InterPro"/>
</dbReference>
<organism evidence="4 5">
    <name type="scientific">Tilletia horrida</name>
    <dbReference type="NCBI Taxonomy" id="155126"/>
    <lineage>
        <taxon>Eukaryota</taxon>
        <taxon>Fungi</taxon>
        <taxon>Dikarya</taxon>
        <taxon>Basidiomycota</taxon>
        <taxon>Ustilaginomycotina</taxon>
        <taxon>Exobasidiomycetes</taxon>
        <taxon>Tilletiales</taxon>
        <taxon>Tilletiaceae</taxon>
        <taxon>Tilletia</taxon>
    </lineage>
</organism>
<comment type="caution">
    <text evidence="4">The sequence shown here is derived from an EMBL/GenBank/DDBJ whole genome shotgun (WGS) entry which is preliminary data.</text>
</comment>
<dbReference type="SUPFAM" id="SSF46785">
    <property type="entry name" value="Winged helix' DNA-binding domain"/>
    <property type="match status" value="1"/>
</dbReference>
<protein>
    <recommendedName>
        <fullName evidence="1">Histone H1</fullName>
    </recommendedName>
</protein>
<dbReference type="InterPro" id="IPR005818">
    <property type="entry name" value="Histone_H1/H5_H15"/>
</dbReference>
<dbReference type="InterPro" id="IPR036390">
    <property type="entry name" value="WH_DNA-bd_sf"/>
</dbReference>
<accession>A0AAN6GCH3</accession>
<dbReference type="EMBL" id="JAPDMQ010000126">
    <property type="protein sequence ID" value="KAK0533953.1"/>
    <property type="molecule type" value="Genomic_DNA"/>
</dbReference>
<dbReference type="AlphaFoldDB" id="A0AAN6GCH3"/>
<evidence type="ECO:0000313" key="4">
    <source>
        <dbReference type="EMBL" id="KAK0533953.1"/>
    </source>
</evidence>
<proteinExistence type="predicted"/>
<name>A0AAN6GCH3_9BASI</name>
<feature type="compositionally biased region" description="Low complexity" evidence="2">
    <location>
        <begin position="25"/>
        <end position="43"/>
    </location>
</feature>
<evidence type="ECO:0000313" key="5">
    <source>
        <dbReference type="Proteomes" id="UP001176521"/>
    </source>
</evidence>
<feature type="compositionally biased region" description="Low complexity" evidence="2">
    <location>
        <begin position="9"/>
        <end position="18"/>
    </location>
</feature>
<dbReference type="InterPro" id="IPR036388">
    <property type="entry name" value="WH-like_DNA-bd_sf"/>
</dbReference>
<dbReference type="Gene3D" id="1.10.10.10">
    <property type="entry name" value="Winged helix-like DNA-binding domain superfamily/Winged helix DNA-binding domain"/>
    <property type="match status" value="1"/>
</dbReference>
<evidence type="ECO:0000256" key="2">
    <source>
        <dbReference type="SAM" id="MobiDB-lite"/>
    </source>
</evidence>
<dbReference type="GO" id="GO:0000786">
    <property type="term" value="C:nucleosome"/>
    <property type="evidence" value="ECO:0007669"/>
    <property type="project" value="InterPro"/>
</dbReference>
<dbReference type="GO" id="GO:0003677">
    <property type="term" value="F:DNA binding"/>
    <property type="evidence" value="ECO:0007669"/>
    <property type="project" value="InterPro"/>
</dbReference>
<dbReference type="PROSITE" id="PS51504">
    <property type="entry name" value="H15"/>
    <property type="match status" value="1"/>
</dbReference>
<feature type="region of interest" description="Disordered" evidence="2">
    <location>
        <begin position="1"/>
        <end position="46"/>
    </location>
</feature>
<evidence type="ECO:0000259" key="3">
    <source>
        <dbReference type="PROSITE" id="PS51504"/>
    </source>
</evidence>
<dbReference type="Pfam" id="PF00538">
    <property type="entry name" value="Linker_histone"/>
    <property type="match status" value="1"/>
</dbReference>
<feature type="region of interest" description="Disordered" evidence="2">
    <location>
        <begin position="129"/>
        <end position="164"/>
    </location>
</feature>
<dbReference type="Proteomes" id="UP001176521">
    <property type="component" value="Unassembled WGS sequence"/>
</dbReference>